<protein>
    <submittedName>
        <fullName evidence="2">Uncharacterized protein</fullName>
    </submittedName>
</protein>
<feature type="region of interest" description="Disordered" evidence="1">
    <location>
        <begin position="24"/>
        <end position="50"/>
    </location>
</feature>
<accession>S0E660</accession>
<evidence type="ECO:0000313" key="2">
    <source>
        <dbReference type="EMBL" id="CCT70384.1"/>
    </source>
</evidence>
<dbReference type="VEuPathDB" id="FungiDB:FFUJ_06353"/>
<organism evidence="2 3">
    <name type="scientific">Gibberella fujikuroi (strain CBS 195.34 / IMI 58289 / NRRL A-6831)</name>
    <name type="common">Bakanae and foot rot disease fungus</name>
    <name type="synonym">Fusarium fujikuroi</name>
    <dbReference type="NCBI Taxonomy" id="1279085"/>
    <lineage>
        <taxon>Eukaryota</taxon>
        <taxon>Fungi</taxon>
        <taxon>Dikarya</taxon>
        <taxon>Ascomycota</taxon>
        <taxon>Pezizomycotina</taxon>
        <taxon>Sordariomycetes</taxon>
        <taxon>Hypocreomycetidae</taxon>
        <taxon>Hypocreales</taxon>
        <taxon>Nectriaceae</taxon>
        <taxon>Fusarium</taxon>
        <taxon>Fusarium fujikuroi species complex</taxon>
    </lineage>
</organism>
<dbReference type="Proteomes" id="UP000016800">
    <property type="component" value="Chromosome VI"/>
</dbReference>
<sequence>MIANQSSNDALGDWRIVDETLGMVLPDKEPDMNQPPLPSPPPPSPPPLPMSELVASIEAKAERPVQVQRTAVAAREHLQGPLYAHLLNVQVDLSLGGQYICRVIGMKCHGEDQHHAHNLRVHLGNVEHRNYNAALAAAQAEPTLSPSVLETPTPITYL</sequence>
<keyword evidence="3" id="KW-1185">Reference proteome</keyword>
<proteinExistence type="predicted"/>
<evidence type="ECO:0000313" key="3">
    <source>
        <dbReference type="Proteomes" id="UP000016800"/>
    </source>
</evidence>
<dbReference type="RefSeq" id="XP_023432463.1">
    <property type="nucleotide sequence ID" value="XM_023579668.1"/>
</dbReference>
<dbReference type="AlphaFoldDB" id="S0E660"/>
<feature type="compositionally biased region" description="Pro residues" evidence="1">
    <location>
        <begin position="33"/>
        <end position="49"/>
    </location>
</feature>
<dbReference type="HOGENOM" id="CLU_131061_0_0_1"/>
<gene>
    <name evidence="2" type="ORF">FFUJ_06353</name>
</gene>
<reference evidence="3" key="1">
    <citation type="journal article" date="2013" name="PLoS Pathog.">
        <title>Deciphering the cryptic genome: genome-wide analyses of the rice pathogen Fusarium fujikuroi reveal complex regulation of secondary metabolism and novel metabolites.</title>
        <authorList>
            <person name="Wiemann P."/>
            <person name="Sieber C.M."/>
            <person name="von Bargen K.W."/>
            <person name="Studt L."/>
            <person name="Niehaus E.M."/>
            <person name="Espino J.J."/>
            <person name="Huss K."/>
            <person name="Michielse C.B."/>
            <person name="Albermann S."/>
            <person name="Wagner D."/>
            <person name="Bergner S.V."/>
            <person name="Connolly L.R."/>
            <person name="Fischer A."/>
            <person name="Reuter G."/>
            <person name="Kleigrewe K."/>
            <person name="Bald T."/>
            <person name="Wingfield B.D."/>
            <person name="Ophir R."/>
            <person name="Freeman S."/>
            <person name="Hippler M."/>
            <person name="Smith K.M."/>
            <person name="Brown D.W."/>
            <person name="Proctor R.H."/>
            <person name="Munsterkotter M."/>
            <person name="Freitag M."/>
            <person name="Humpf H.U."/>
            <person name="Guldener U."/>
            <person name="Tudzynski B."/>
        </authorList>
    </citation>
    <scope>NUCLEOTIDE SEQUENCE [LARGE SCALE GENOMIC DNA]</scope>
    <source>
        <strain evidence="3">CBS 195.34 / IMI 58289 / NRRL A-6831</strain>
    </source>
</reference>
<dbReference type="GeneID" id="35399830"/>
<evidence type="ECO:0000256" key="1">
    <source>
        <dbReference type="SAM" id="MobiDB-lite"/>
    </source>
</evidence>
<dbReference type="EMBL" id="HF679028">
    <property type="protein sequence ID" value="CCT70384.1"/>
    <property type="molecule type" value="Genomic_DNA"/>
</dbReference>
<name>S0E660_GIBF5</name>